<name>A0A371CJJ4_9APHY</name>
<protein>
    <submittedName>
        <fullName evidence="2">Uncharacterized protein</fullName>
    </submittedName>
</protein>
<feature type="compositionally biased region" description="Acidic residues" evidence="1">
    <location>
        <begin position="163"/>
        <end position="187"/>
    </location>
</feature>
<gene>
    <name evidence="2" type="ORF">OH76DRAFT_1366276</name>
</gene>
<dbReference type="EMBL" id="KZ857556">
    <property type="protein sequence ID" value="RDX40437.1"/>
    <property type="molecule type" value="Genomic_DNA"/>
</dbReference>
<accession>A0A371CJJ4</accession>
<dbReference type="STRING" id="139420.A0A371CJJ4"/>
<evidence type="ECO:0000313" key="2">
    <source>
        <dbReference type="EMBL" id="RDX40437.1"/>
    </source>
</evidence>
<proteinExistence type="predicted"/>
<dbReference type="OrthoDB" id="2735059at2759"/>
<feature type="non-terminal residue" evidence="2">
    <location>
        <position position="1"/>
    </location>
</feature>
<dbReference type="AlphaFoldDB" id="A0A371CJJ4"/>
<organism evidence="2 3">
    <name type="scientific">Lentinus brumalis</name>
    <dbReference type="NCBI Taxonomy" id="2498619"/>
    <lineage>
        <taxon>Eukaryota</taxon>
        <taxon>Fungi</taxon>
        <taxon>Dikarya</taxon>
        <taxon>Basidiomycota</taxon>
        <taxon>Agaricomycotina</taxon>
        <taxon>Agaricomycetes</taxon>
        <taxon>Polyporales</taxon>
        <taxon>Polyporaceae</taxon>
        <taxon>Lentinus</taxon>
    </lineage>
</organism>
<sequence>PAWITEAMQYLEDIEAGDSWDGLLDTWQELERVMEYPDGKVISQKRLSAKSRPEELSRWINGGRNYDKIPVPDDVQEYGKRWRTWWTKLQPKPRRESDEWPLPQTSPENDEHWEPLRRGGPNGLFVAILGLAIWTSALNEDDIPDDFIAAVEDVTWVCSTLMGDEDEDEDNDEDEEMEEDAEDEGEEATPLRKKRRT</sequence>
<evidence type="ECO:0000313" key="3">
    <source>
        <dbReference type="Proteomes" id="UP000256964"/>
    </source>
</evidence>
<evidence type="ECO:0000256" key="1">
    <source>
        <dbReference type="SAM" id="MobiDB-lite"/>
    </source>
</evidence>
<reference evidence="2 3" key="1">
    <citation type="journal article" date="2018" name="Biotechnol. Biofuels">
        <title>Integrative visual omics of the white-rot fungus Polyporus brumalis exposes the biotechnological potential of its oxidative enzymes for delignifying raw plant biomass.</title>
        <authorList>
            <person name="Miyauchi S."/>
            <person name="Rancon A."/>
            <person name="Drula E."/>
            <person name="Hage H."/>
            <person name="Chaduli D."/>
            <person name="Favel A."/>
            <person name="Grisel S."/>
            <person name="Henrissat B."/>
            <person name="Herpoel-Gimbert I."/>
            <person name="Ruiz-Duenas F.J."/>
            <person name="Chevret D."/>
            <person name="Hainaut M."/>
            <person name="Lin J."/>
            <person name="Wang M."/>
            <person name="Pangilinan J."/>
            <person name="Lipzen A."/>
            <person name="Lesage-Meessen L."/>
            <person name="Navarro D."/>
            <person name="Riley R."/>
            <person name="Grigoriev I.V."/>
            <person name="Zhou S."/>
            <person name="Raouche S."/>
            <person name="Rosso M.N."/>
        </authorList>
    </citation>
    <scope>NUCLEOTIDE SEQUENCE [LARGE SCALE GENOMIC DNA]</scope>
    <source>
        <strain evidence="2 3">BRFM 1820</strain>
    </source>
</reference>
<dbReference type="Proteomes" id="UP000256964">
    <property type="component" value="Unassembled WGS sequence"/>
</dbReference>
<feature type="region of interest" description="Disordered" evidence="1">
    <location>
        <begin position="93"/>
        <end position="116"/>
    </location>
</feature>
<keyword evidence="3" id="KW-1185">Reference proteome</keyword>
<feature type="region of interest" description="Disordered" evidence="1">
    <location>
        <begin position="159"/>
        <end position="197"/>
    </location>
</feature>